<evidence type="ECO:0008006" key="3">
    <source>
        <dbReference type="Google" id="ProtNLM"/>
    </source>
</evidence>
<name>A0AAV0X7A8_9HEMI</name>
<sequence length="717" mass="82324">MSSHPSKSTKRRRFLEDLEVTNVYIENPNQNSVLFDNILETQNTTSELIVPDNSVINIISDLIEPSSPLIDKSKKVTYASCNNSSTLETVEDDFILNVSSTDSDDGDETILSEYFTDDRDPILKMLCHWAVSYNITNVALSDLLKTLKKHKCFNFFPEDARTVLKTNKHIDTKQVQVITPGIYYHFGTKIGLKSLGDWSQFHDETIKIVIGIDGLPLTKSSQSSFWPILGYVRNFPGKPKIFLVGLYWGKEKAKDSNLFLKDMVDEFKDLYKIGFKTPHGTKKVVIELFCCDAPAKSYILKTKGHSGFFSCTRCNVEGVYLDNRVCFPDREFIKKTHLDFINRTHEEYHVTDSVSILTELPEVDMVYSFSLDYMHLTCLGVVKKLIMLWLGNIKGSPISVRLQNQKVQEISGNLLFLKSSMTSDFSRFPRGLNEVPRWKATEFRLFLLYIGPIVLKDILNNECYLHFMCLHIGFRILLVKNSSDELVGFVEKLLSYFVQKFGIIYGQKFMSHNVHGLLHIVDDYKQFGPLDESSCFPFENYMKSLKKMVRKHQKPLEQVIKRYQELLEFSNKPPISNLLPHNSIEYKKPHNNGPILGNVTSQFQIVIVNYDVKIKTNSITDCFIGFSKEGILHIYKVLNICCNHITGLNFFVAKEFNNIEPFYDKPINSLKLGVAYVSNLSENIVPITISHSFQKYIVFNFHNNKQIALPILHSLNN</sequence>
<proteinExistence type="predicted"/>
<dbReference type="Proteomes" id="UP001160148">
    <property type="component" value="Unassembled WGS sequence"/>
</dbReference>
<organism evidence="1 2">
    <name type="scientific">Macrosiphum euphorbiae</name>
    <name type="common">potato aphid</name>
    <dbReference type="NCBI Taxonomy" id="13131"/>
    <lineage>
        <taxon>Eukaryota</taxon>
        <taxon>Metazoa</taxon>
        <taxon>Ecdysozoa</taxon>
        <taxon>Arthropoda</taxon>
        <taxon>Hexapoda</taxon>
        <taxon>Insecta</taxon>
        <taxon>Pterygota</taxon>
        <taxon>Neoptera</taxon>
        <taxon>Paraneoptera</taxon>
        <taxon>Hemiptera</taxon>
        <taxon>Sternorrhyncha</taxon>
        <taxon>Aphidomorpha</taxon>
        <taxon>Aphidoidea</taxon>
        <taxon>Aphididae</taxon>
        <taxon>Macrosiphini</taxon>
        <taxon>Macrosiphum</taxon>
    </lineage>
</organism>
<evidence type="ECO:0000313" key="2">
    <source>
        <dbReference type="Proteomes" id="UP001160148"/>
    </source>
</evidence>
<protein>
    <recommendedName>
        <fullName evidence="3">Transposase domain-containing protein</fullName>
    </recommendedName>
</protein>
<keyword evidence="2" id="KW-1185">Reference proteome</keyword>
<evidence type="ECO:0000313" key="1">
    <source>
        <dbReference type="EMBL" id="CAI6364180.1"/>
    </source>
</evidence>
<dbReference type="EMBL" id="CARXXK010000003">
    <property type="protein sequence ID" value="CAI6364180.1"/>
    <property type="molecule type" value="Genomic_DNA"/>
</dbReference>
<comment type="caution">
    <text evidence="1">The sequence shown here is derived from an EMBL/GenBank/DDBJ whole genome shotgun (WGS) entry which is preliminary data.</text>
</comment>
<dbReference type="AlphaFoldDB" id="A0AAV0X7A8"/>
<accession>A0AAV0X7A8</accession>
<dbReference type="PANTHER" id="PTHR33053">
    <property type="entry name" value="PROTEIN, PUTATIVE-RELATED"/>
    <property type="match status" value="1"/>
</dbReference>
<gene>
    <name evidence="1" type="ORF">MEUPH1_LOCUS19041</name>
</gene>
<reference evidence="1 2" key="1">
    <citation type="submission" date="2023-01" db="EMBL/GenBank/DDBJ databases">
        <authorList>
            <person name="Whitehead M."/>
        </authorList>
    </citation>
    <scope>NUCLEOTIDE SEQUENCE [LARGE SCALE GENOMIC DNA]</scope>
</reference>